<keyword evidence="11" id="KW-0333">Golgi apparatus</keyword>
<dbReference type="OrthoDB" id="2020634at2759"/>
<evidence type="ECO:0000256" key="14">
    <source>
        <dbReference type="ARBA" id="ARBA00024479"/>
    </source>
</evidence>
<dbReference type="GO" id="GO:0005776">
    <property type="term" value="C:autophagosome"/>
    <property type="evidence" value="ECO:0007669"/>
    <property type="project" value="TreeGrafter"/>
</dbReference>
<evidence type="ECO:0000256" key="13">
    <source>
        <dbReference type="ARBA" id="ARBA00023136"/>
    </source>
</evidence>
<evidence type="ECO:0000256" key="17">
    <source>
        <dbReference type="ARBA" id="ARBA00024631"/>
    </source>
</evidence>
<evidence type="ECO:0000313" key="21">
    <source>
        <dbReference type="Proteomes" id="UP000673691"/>
    </source>
</evidence>
<evidence type="ECO:0000256" key="9">
    <source>
        <dbReference type="ARBA" id="ARBA00022989"/>
    </source>
</evidence>
<accession>A0A8H8DJB1</accession>
<keyword evidence="10 18" id="KW-0072">Autophagy</keyword>
<feature type="compositionally biased region" description="Low complexity" evidence="19">
    <location>
        <begin position="390"/>
        <end position="402"/>
    </location>
</feature>
<dbReference type="PANTHER" id="PTHR13038:SF10">
    <property type="entry name" value="AUTOPHAGY-RELATED PROTEIN 9"/>
    <property type="match status" value="1"/>
</dbReference>
<comment type="catalytic activity">
    <reaction evidence="16">
        <text>a 1,2-diacyl-sn-glycero-3-phospho-(1D-myo-inositol-3-phosphate)(in) = a 1,2-diacyl-sn-glycero-3-phospho-(1D-myo-inositol-3-phosphate)(out)</text>
        <dbReference type="Rhea" id="RHEA:67920"/>
        <dbReference type="ChEBI" id="CHEBI:58088"/>
    </reaction>
</comment>
<comment type="caution">
    <text evidence="18">Lacks conserved residue(s) required for the propagation of feature annotation.</text>
</comment>
<keyword evidence="7 18" id="KW-0813">Transport</keyword>
<proteinExistence type="inferred from homology"/>
<feature type="compositionally biased region" description="Low complexity" evidence="19">
    <location>
        <begin position="414"/>
        <end position="438"/>
    </location>
</feature>
<evidence type="ECO:0000256" key="7">
    <source>
        <dbReference type="ARBA" id="ARBA00022448"/>
    </source>
</evidence>
<evidence type="ECO:0000256" key="4">
    <source>
        <dbReference type="ARBA" id="ARBA00004653"/>
    </source>
</evidence>
<dbReference type="InterPro" id="IPR007241">
    <property type="entry name" value="Autophagy-rel_prot_9"/>
</dbReference>
<dbReference type="GO" id="GO:0000139">
    <property type="term" value="C:Golgi membrane"/>
    <property type="evidence" value="ECO:0007669"/>
    <property type="project" value="UniProtKB-SubCell"/>
</dbReference>
<comment type="function">
    <text evidence="18">Phospholipid scramblase involved in autophagy. Cycles between the preautophagosomal structure/phagophore assembly site (PAS) and the cytoplasmic vesicle pool and supplies membrane for the growing autophagosome. Lipid scramblase activity plays a key role in preautophagosomal structure/phagophore assembly by distributing the phospholipids that arrive through ATG2 from the cytoplasmic to the luminal leaflet of the bilayer, thereby driving autophagosomal membrane expansion.</text>
</comment>
<comment type="catalytic activity">
    <reaction evidence="17">
        <text>a 1,2-diacyl-sn-glycero-3-phosphocholine(in) = a 1,2-diacyl-sn-glycero-3-phosphocholine(out)</text>
        <dbReference type="Rhea" id="RHEA:38571"/>
        <dbReference type="ChEBI" id="CHEBI:57643"/>
    </reaction>
</comment>
<dbReference type="Pfam" id="PF04109">
    <property type="entry name" value="ATG9"/>
    <property type="match status" value="1"/>
</dbReference>
<dbReference type="Proteomes" id="UP000673691">
    <property type="component" value="Unassembled WGS sequence"/>
</dbReference>
<evidence type="ECO:0000256" key="2">
    <source>
        <dbReference type="ARBA" id="ARBA00004477"/>
    </source>
</evidence>
<evidence type="ECO:0000256" key="1">
    <source>
        <dbReference type="ARBA" id="ARBA00004439"/>
    </source>
</evidence>
<dbReference type="GO" id="GO:0061709">
    <property type="term" value="P:reticulophagy"/>
    <property type="evidence" value="ECO:0007669"/>
    <property type="project" value="TreeGrafter"/>
</dbReference>
<feature type="transmembrane region" description="Helical" evidence="18">
    <location>
        <begin position="34"/>
        <end position="53"/>
    </location>
</feature>
<evidence type="ECO:0000256" key="16">
    <source>
        <dbReference type="ARBA" id="ARBA00024621"/>
    </source>
</evidence>
<dbReference type="AlphaFoldDB" id="A0A8H8DJB1"/>
<evidence type="ECO:0000256" key="11">
    <source>
        <dbReference type="ARBA" id="ARBA00023034"/>
    </source>
</evidence>
<dbReference type="GO" id="GO:0006869">
    <property type="term" value="P:lipid transport"/>
    <property type="evidence" value="ECO:0007669"/>
    <property type="project" value="UniProtKB-KW"/>
</dbReference>
<keyword evidence="9 18" id="KW-1133">Transmembrane helix</keyword>
<dbReference type="GO" id="GO:0005789">
    <property type="term" value="C:endoplasmic reticulum membrane"/>
    <property type="evidence" value="ECO:0007669"/>
    <property type="project" value="UniProtKB-SubCell"/>
</dbReference>
<feature type="region of interest" description="Disordered" evidence="19">
    <location>
        <begin position="377"/>
        <end position="438"/>
    </location>
</feature>
<dbReference type="PANTHER" id="PTHR13038">
    <property type="entry name" value="APG9 AUTOPHAGY 9"/>
    <property type="match status" value="1"/>
</dbReference>
<feature type="region of interest" description="Disordered" evidence="19">
    <location>
        <begin position="476"/>
        <end position="537"/>
    </location>
</feature>
<feature type="compositionally biased region" description="Low complexity" evidence="19">
    <location>
        <begin position="483"/>
        <end position="514"/>
    </location>
</feature>
<comment type="catalytic activity">
    <reaction evidence="15">
        <text>a 1,2-diacyl-sn-glycero-3-phosphoethanolamine(in) = a 1,2-diacyl-sn-glycero-3-phosphoethanolamine(out)</text>
        <dbReference type="Rhea" id="RHEA:38895"/>
        <dbReference type="ChEBI" id="CHEBI:64612"/>
    </reaction>
</comment>
<feature type="compositionally biased region" description="Pro residues" evidence="19">
    <location>
        <begin position="403"/>
        <end position="413"/>
    </location>
</feature>
<dbReference type="GO" id="GO:0030659">
    <property type="term" value="C:cytoplasmic vesicle membrane"/>
    <property type="evidence" value="ECO:0007669"/>
    <property type="project" value="UniProtKB-SubCell"/>
</dbReference>
<dbReference type="GO" id="GO:0000422">
    <property type="term" value="P:autophagy of mitochondrion"/>
    <property type="evidence" value="ECO:0007669"/>
    <property type="project" value="TreeGrafter"/>
</dbReference>
<feature type="region of interest" description="Disordered" evidence="19">
    <location>
        <begin position="320"/>
        <end position="358"/>
    </location>
</feature>
<dbReference type="GO" id="GO:0034497">
    <property type="term" value="P:protein localization to phagophore assembly site"/>
    <property type="evidence" value="ECO:0007669"/>
    <property type="project" value="TreeGrafter"/>
</dbReference>
<comment type="catalytic activity">
    <reaction evidence="14">
        <text>a 1,2-diacyl-sn-glycero-3-phospho-L-serine(in) = a 1,2-diacyl-sn-glycero-3-phospho-L-serine(out)</text>
        <dbReference type="Rhea" id="RHEA:38663"/>
        <dbReference type="ChEBI" id="CHEBI:57262"/>
    </reaction>
</comment>
<comment type="caution">
    <text evidence="20">The sequence shown here is derived from an EMBL/GenBank/DDBJ whole genome shotgun (WGS) entry which is preliminary data.</text>
</comment>
<dbReference type="EMBL" id="JAEFCI010004874">
    <property type="protein sequence ID" value="KAG5460674.1"/>
    <property type="molecule type" value="Genomic_DNA"/>
</dbReference>
<evidence type="ECO:0000256" key="3">
    <source>
        <dbReference type="ARBA" id="ARBA00004511"/>
    </source>
</evidence>
<feature type="transmembrane region" description="Helical" evidence="18">
    <location>
        <begin position="6"/>
        <end position="22"/>
    </location>
</feature>
<keyword evidence="12 18" id="KW-0445">Lipid transport</keyword>
<evidence type="ECO:0000256" key="6">
    <source>
        <dbReference type="ARBA" id="ARBA00018074"/>
    </source>
</evidence>
<name>A0A8H8DJB1_9FUNG</name>
<evidence type="ECO:0000256" key="5">
    <source>
        <dbReference type="ARBA" id="ARBA00006185"/>
    </source>
</evidence>
<evidence type="ECO:0000256" key="12">
    <source>
        <dbReference type="ARBA" id="ARBA00023055"/>
    </source>
</evidence>
<dbReference type="GO" id="GO:0034727">
    <property type="term" value="P:piecemeal microautophagy of the nucleus"/>
    <property type="evidence" value="ECO:0007669"/>
    <property type="project" value="TreeGrafter"/>
</dbReference>
<dbReference type="GO" id="GO:0034045">
    <property type="term" value="C:phagophore assembly site membrane"/>
    <property type="evidence" value="ECO:0007669"/>
    <property type="project" value="UniProtKB-SubCell"/>
</dbReference>
<keyword evidence="21" id="KW-1185">Reference proteome</keyword>
<evidence type="ECO:0000256" key="18">
    <source>
        <dbReference type="RuleBase" id="RU364027"/>
    </source>
</evidence>
<keyword evidence="13 18" id="KW-0472">Membrane</keyword>
<reference evidence="20 21" key="1">
    <citation type="journal article" name="Sci. Rep.">
        <title>Genome-scale phylogenetic analyses confirm Olpidium as the closest living zoosporic fungus to the non-flagellated, terrestrial fungi.</title>
        <authorList>
            <person name="Chang Y."/>
            <person name="Rochon D."/>
            <person name="Sekimoto S."/>
            <person name="Wang Y."/>
            <person name="Chovatia M."/>
            <person name="Sandor L."/>
            <person name="Salamov A."/>
            <person name="Grigoriev I.V."/>
            <person name="Stajich J.E."/>
            <person name="Spatafora J.W."/>
        </authorList>
    </citation>
    <scope>NUCLEOTIDE SEQUENCE [LARGE SCALE GENOMIC DNA]</scope>
    <source>
        <strain evidence="20">S191</strain>
    </source>
</reference>
<evidence type="ECO:0000256" key="15">
    <source>
        <dbReference type="ARBA" id="ARBA00024615"/>
    </source>
</evidence>
<evidence type="ECO:0000256" key="10">
    <source>
        <dbReference type="ARBA" id="ARBA00023006"/>
    </source>
</evidence>
<comment type="subcellular location">
    <subcellularLocation>
        <location evidence="1">Cytoplasmic vesicle membrane</location>
        <topology evidence="1">Multi-pass membrane protein</topology>
    </subcellularLocation>
    <subcellularLocation>
        <location evidence="2">Endoplasmic reticulum membrane</location>
        <topology evidence="2">Multi-pass membrane protein</topology>
    </subcellularLocation>
    <subcellularLocation>
        <location evidence="4">Golgi apparatus membrane</location>
        <topology evidence="4">Multi-pass membrane protein</topology>
    </subcellularLocation>
    <subcellularLocation>
        <location evidence="3 18">Preautophagosomal structure membrane</location>
        <topology evidence="3 18">Multi-pass membrane protein</topology>
    </subcellularLocation>
</comment>
<protein>
    <recommendedName>
        <fullName evidence="6 18">Autophagy-related protein 9</fullName>
    </recommendedName>
</protein>
<sequence length="537" mass="58146">MGFLNAIFAPFIVVYLLMFFFFRYFEVNLGTTKIFLAFIAGSFAAVLVAVTLYDQELLLGFELSPNHTVFFYISVFGAVLAVARSQIPRENEVFEPERYLQLVVESTHYLPDEWRDRMHTEAVRREFGSLFEFKVLIFFRELLSVLATPWILWFSLPSCSEVCVCVCARARVCGKRKRLFRVVERGKLTKAPTDRGTANDLPTTSRRNSLIFFANSPCTWKALATCAPLPSLISGATETPATGLQPWPGLRARGCSQSTARWRSRLSISNWARLSPDQPPGMAAAGRGRVIIPEVRYRNESRRGWGRLFFIFGSSNIIETPPADSNGALPRSRLNDFSRQQRPKRPSELGQHGPETGDLAASVADLDELHASLVLSPAQERAPRRQAHQPHSASLARSSAARQPPPPPPPHAYPAPTRFADPAPSPSSAGSDSGGSAASLSEGAAARLRAYAGRTDGIIMPSLYLSAAAADAARLRGSPPAPAREQAAAAAAAAGRDLTSGSSQQGLSGSAEGASGAGSGREGMLALLNQVRRPRPG</sequence>
<evidence type="ECO:0000313" key="20">
    <source>
        <dbReference type="EMBL" id="KAG5460674.1"/>
    </source>
</evidence>
<evidence type="ECO:0000256" key="19">
    <source>
        <dbReference type="SAM" id="MobiDB-lite"/>
    </source>
</evidence>
<comment type="similarity">
    <text evidence="5 18">Belongs to the ATG9 family.</text>
</comment>
<gene>
    <name evidence="20" type="ORF">BJ554DRAFT_7244</name>
</gene>
<evidence type="ECO:0000256" key="8">
    <source>
        <dbReference type="ARBA" id="ARBA00022692"/>
    </source>
</evidence>
<organism evidence="20 21">
    <name type="scientific">Olpidium bornovanus</name>
    <dbReference type="NCBI Taxonomy" id="278681"/>
    <lineage>
        <taxon>Eukaryota</taxon>
        <taxon>Fungi</taxon>
        <taxon>Fungi incertae sedis</taxon>
        <taxon>Olpidiomycota</taxon>
        <taxon>Olpidiomycotina</taxon>
        <taxon>Olpidiomycetes</taxon>
        <taxon>Olpidiales</taxon>
        <taxon>Olpidiaceae</taxon>
        <taxon>Olpidium</taxon>
    </lineage>
</organism>
<keyword evidence="8 18" id="KW-0812">Transmembrane</keyword>